<name>A0A8J3YPR4_9ACTN</name>
<evidence type="ECO:0000313" key="1">
    <source>
        <dbReference type="EMBL" id="GIJ49424.1"/>
    </source>
</evidence>
<dbReference type="AlphaFoldDB" id="A0A8J3YPR4"/>
<reference evidence="1" key="1">
    <citation type="submission" date="2021-01" db="EMBL/GenBank/DDBJ databases">
        <title>Whole genome shotgun sequence of Virgisporangium aliadipatigenens NBRC 105644.</title>
        <authorList>
            <person name="Komaki H."/>
            <person name="Tamura T."/>
        </authorList>
    </citation>
    <scope>NUCLEOTIDE SEQUENCE</scope>
    <source>
        <strain evidence="1">NBRC 105644</strain>
    </source>
</reference>
<dbReference type="EMBL" id="BOPF01000027">
    <property type="protein sequence ID" value="GIJ49424.1"/>
    <property type="molecule type" value="Genomic_DNA"/>
</dbReference>
<gene>
    <name evidence="1" type="ORF">Val02_63100</name>
</gene>
<evidence type="ECO:0000313" key="2">
    <source>
        <dbReference type="Proteomes" id="UP000619260"/>
    </source>
</evidence>
<organism evidence="1 2">
    <name type="scientific">Virgisporangium aliadipatigenens</name>
    <dbReference type="NCBI Taxonomy" id="741659"/>
    <lineage>
        <taxon>Bacteria</taxon>
        <taxon>Bacillati</taxon>
        <taxon>Actinomycetota</taxon>
        <taxon>Actinomycetes</taxon>
        <taxon>Micromonosporales</taxon>
        <taxon>Micromonosporaceae</taxon>
        <taxon>Virgisporangium</taxon>
    </lineage>
</organism>
<dbReference type="Proteomes" id="UP000619260">
    <property type="component" value="Unassembled WGS sequence"/>
</dbReference>
<sequence>MGDRVAALRDLLNEWDFIGVFDPKVNTDEYDCMIVPLLTCLSAGAEAAAVEQFLNEEITDHFGMPETDTAPVAARIVRWWATTE</sequence>
<comment type="caution">
    <text evidence="1">The sequence shown here is derived from an EMBL/GenBank/DDBJ whole genome shotgun (WGS) entry which is preliminary data.</text>
</comment>
<proteinExistence type="predicted"/>
<accession>A0A8J3YPR4</accession>
<dbReference type="RefSeq" id="WP_203902899.1">
    <property type="nucleotide sequence ID" value="NZ_BOPF01000027.1"/>
</dbReference>
<keyword evidence="2" id="KW-1185">Reference proteome</keyword>
<protein>
    <submittedName>
        <fullName evidence="1">Uncharacterized protein</fullName>
    </submittedName>
</protein>